<proteinExistence type="predicted"/>
<dbReference type="EMBL" id="CP064782">
    <property type="protein sequence ID" value="QWT50051.1"/>
    <property type="molecule type" value="Genomic_DNA"/>
</dbReference>
<sequence>MRHLIWVSWPSFVAAAFAELLFFLVMAPEHLYFRGLPVDLSPIATYSLGFFLFWLICGFSSLLTYFLLPGRPGFTPPAPEHSSPATS</sequence>
<dbReference type="Proteomes" id="UP000683428">
    <property type="component" value="Chromosome"/>
</dbReference>
<keyword evidence="3" id="KW-1185">Reference proteome</keyword>
<keyword evidence="1" id="KW-0812">Transmembrane</keyword>
<dbReference type="KEGG" id="aiq:Azoinq_05485"/>
<keyword evidence="1" id="KW-0472">Membrane</keyword>
<feature type="transmembrane region" description="Helical" evidence="1">
    <location>
        <begin position="7"/>
        <end position="26"/>
    </location>
</feature>
<evidence type="ECO:0000313" key="3">
    <source>
        <dbReference type="Proteomes" id="UP000683428"/>
    </source>
</evidence>
<dbReference type="RefSeq" id="WP_216131321.1">
    <property type="nucleotide sequence ID" value="NZ_CP064782.1"/>
</dbReference>
<accession>A0A975SPY3</accession>
<keyword evidence="1" id="KW-1133">Transmembrane helix</keyword>
<reference evidence="2" key="1">
    <citation type="submission" date="2020-11" db="EMBL/GenBank/DDBJ databases">
        <title>Azospira inquinata sp. nov.</title>
        <authorList>
            <person name="Moe W.M."/>
            <person name="Mikes M.C."/>
        </authorList>
    </citation>
    <scope>NUCLEOTIDE SEQUENCE</scope>
    <source>
        <strain evidence="2">Azo-3</strain>
    </source>
</reference>
<name>A0A975SPY3_9RHOO</name>
<gene>
    <name evidence="2" type="ORF">Azoinq_05485</name>
</gene>
<evidence type="ECO:0000313" key="2">
    <source>
        <dbReference type="EMBL" id="QWT50051.1"/>
    </source>
</evidence>
<feature type="transmembrane region" description="Helical" evidence="1">
    <location>
        <begin position="46"/>
        <end position="68"/>
    </location>
</feature>
<evidence type="ECO:0000256" key="1">
    <source>
        <dbReference type="SAM" id="Phobius"/>
    </source>
</evidence>
<organism evidence="2 3">
    <name type="scientific">Azospira inquinata</name>
    <dbReference type="NCBI Taxonomy" id="2785627"/>
    <lineage>
        <taxon>Bacteria</taxon>
        <taxon>Pseudomonadati</taxon>
        <taxon>Pseudomonadota</taxon>
        <taxon>Betaproteobacteria</taxon>
        <taxon>Rhodocyclales</taxon>
        <taxon>Rhodocyclaceae</taxon>
        <taxon>Azospira</taxon>
    </lineage>
</organism>
<evidence type="ECO:0008006" key="4">
    <source>
        <dbReference type="Google" id="ProtNLM"/>
    </source>
</evidence>
<dbReference type="AlphaFoldDB" id="A0A975SPY3"/>
<protein>
    <recommendedName>
        <fullName evidence="4">Transmembrane protein</fullName>
    </recommendedName>
</protein>